<dbReference type="InterPro" id="IPR016130">
    <property type="entry name" value="Tyr_Pase_AS"/>
</dbReference>
<evidence type="ECO:0000256" key="9">
    <source>
        <dbReference type="SAM" id="Phobius"/>
    </source>
</evidence>
<keyword evidence="9" id="KW-1133">Transmembrane helix</keyword>
<reference evidence="12" key="1">
    <citation type="journal article" date="2023" name="Mol. Phylogenet. Evol.">
        <title>Genome-scale phylogeny and comparative genomics of the fungal order Sordariales.</title>
        <authorList>
            <person name="Hensen N."/>
            <person name="Bonometti L."/>
            <person name="Westerberg I."/>
            <person name="Brannstrom I.O."/>
            <person name="Guillou S."/>
            <person name="Cros-Aarteil S."/>
            <person name="Calhoun S."/>
            <person name="Haridas S."/>
            <person name="Kuo A."/>
            <person name="Mondo S."/>
            <person name="Pangilinan J."/>
            <person name="Riley R."/>
            <person name="LaButti K."/>
            <person name="Andreopoulos B."/>
            <person name="Lipzen A."/>
            <person name="Chen C."/>
            <person name="Yan M."/>
            <person name="Daum C."/>
            <person name="Ng V."/>
            <person name="Clum A."/>
            <person name="Steindorff A."/>
            <person name="Ohm R.A."/>
            <person name="Martin F."/>
            <person name="Silar P."/>
            <person name="Natvig D.O."/>
            <person name="Lalanne C."/>
            <person name="Gautier V."/>
            <person name="Ament-Velasquez S.L."/>
            <person name="Kruys A."/>
            <person name="Hutchinson M.I."/>
            <person name="Powell A.J."/>
            <person name="Barry K."/>
            <person name="Miller A.N."/>
            <person name="Grigoriev I.V."/>
            <person name="Debuchy R."/>
            <person name="Gladieux P."/>
            <person name="Hiltunen Thoren M."/>
            <person name="Johannesson H."/>
        </authorList>
    </citation>
    <scope>NUCLEOTIDE SEQUENCE</scope>
    <source>
        <strain evidence="12">CBS 232.78</strain>
    </source>
</reference>
<organism evidence="12 13">
    <name type="scientific">Podospora didyma</name>
    <dbReference type="NCBI Taxonomy" id="330526"/>
    <lineage>
        <taxon>Eukaryota</taxon>
        <taxon>Fungi</taxon>
        <taxon>Dikarya</taxon>
        <taxon>Ascomycota</taxon>
        <taxon>Pezizomycotina</taxon>
        <taxon>Sordariomycetes</taxon>
        <taxon>Sordariomycetidae</taxon>
        <taxon>Sordariales</taxon>
        <taxon>Podosporaceae</taxon>
        <taxon>Podospora</taxon>
    </lineage>
</organism>
<dbReference type="PANTHER" id="PTHR31126">
    <property type="entry name" value="TYROSINE-PROTEIN PHOSPHATASE"/>
    <property type="match status" value="1"/>
</dbReference>
<evidence type="ECO:0000313" key="12">
    <source>
        <dbReference type="EMBL" id="KAK3386903.1"/>
    </source>
</evidence>
<dbReference type="AlphaFoldDB" id="A0AAE0U0W9"/>
<evidence type="ECO:0000256" key="5">
    <source>
        <dbReference type="ARBA" id="ARBA00044949"/>
    </source>
</evidence>
<dbReference type="Proteomes" id="UP001285441">
    <property type="component" value="Unassembled WGS sequence"/>
</dbReference>
<evidence type="ECO:0000313" key="13">
    <source>
        <dbReference type="Proteomes" id="UP001285441"/>
    </source>
</evidence>
<keyword evidence="9" id="KW-0812">Transmembrane</keyword>
<feature type="compositionally biased region" description="Low complexity" evidence="8">
    <location>
        <begin position="49"/>
        <end position="61"/>
    </location>
</feature>
<feature type="domain" description="Tyrosine-protein phosphatase" evidence="10">
    <location>
        <begin position="139"/>
        <end position="286"/>
    </location>
</feature>
<name>A0AAE0U0W9_9PEZI</name>
<evidence type="ECO:0000259" key="11">
    <source>
        <dbReference type="PROSITE" id="PS50056"/>
    </source>
</evidence>
<protein>
    <recommendedName>
        <fullName evidence="2">diphosphoinositol-polyphosphate diphosphatase</fullName>
        <ecNumber evidence="2">3.6.1.52</ecNumber>
    </recommendedName>
</protein>
<keyword evidence="4" id="KW-0378">Hydrolase</keyword>
<evidence type="ECO:0000256" key="6">
    <source>
        <dbReference type="ARBA" id="ARBA00047342"/>
    </source>
</evidence>
<dbReference type="InterPro" id="IPR029021">
    <property type="entry name" value="Prot-tyrosine_phosphatase-like"/>
</dbReference>
<keyword evidence="13" id="KW-1185">Reference proteome</keyword>
<sequence length="340" mass="37746">MAVDGKVVSKRSARTYAEDDMEKGPIEYHSKRSSRYEDMVPDAAARKNSTSTSTSQSSQTSRHTSLEVSSLVPSAGVEQAVVVLDSENIGQLEEQGLCLETPKSLERFDAAKKTIHSSSCSSHSSDELDELPVDGRPINFGVVVPGVYRSSFPKAEDHAFIEGLNLKTIVSLVQKDSPQGYVSFIRKNGIKHHVFDMKGTKKEDIPIKTMKSILRLVLDRQNHPILIHCNHGKHRTGCVVGVVRKVSGWDVSTIIDEYKEYAAPKIRECDVNYITNFELADISNLFVRESIASITLPLRPTRSFLRVTLFSVFVLVIWLFSGNKIAITAGDIAAQRKLLK</sequence>
<evidence type="ECO:0000256" key="4">
    <source>
        <dbReference type="ARBA" id="ARBA00022801"/>
    </source>
</evidence>
<dbReference type="PANTHER" id="PTHR31126:SF48">
    <property type="entry name" value="INOSITOL PHOSPHATASE SIW14"/>
    <property type="match status" value="1"/>
</dbReference>
<keyword evidence="3" id="KW-0963">Cytoplasm</keyword>
<feature type="compositionally biased region" description="Basic and acidic residues" evidence="8">
    <location>
        <begin position="22"/>
        <end position="38"/>
    </location>
</feature>
<dbReference type="GO" id="GO:0052840">
    <property type="term" value="F:inositol diphosphate tetrakisphosphate diphosphatase activity"/>
    <property type="evidence" value="ECO:0007669"/>
    <property type="project" value="TreeGrafter"/>
</dbReference>
<gene>
    <name evidence="12" type="ORF">B0H63DRAFT_447806</name>
</gene>
<evidence type="ECO:0000256" key="1">
    <source>
        <dbReference type="ARBA" id="ARBA00004496"/>
    </source>
</evidence>
<dbReference type="PROSITE" id="PS50056">
    <property type="entry name" value="TYR_PHOSPHATASE_2"/>
    <property type="match status" value="1"/>
</dbReference>
<dbReference type="GO" id="GO:0005737">
    <property type="term" value="C:cytoplasm"/>
    <property type="evidence" value="ECO:0007669"/>
    <property type="project" value="UniProtKB-SubCell"/>
</dbReference>
<comment type="catalytic activity">
    <reaction evidence="7">
        <text>1,5-bis(diphospho)-1D-myo-inositol 2,3,4,6-tetrakisphosphate + H2O = 1-diphospho-1D-myo-inositol 2,3,4,5,6-pentakisphosphate + phosphate + 2 H(+)</text>
        <dbReference type="Rhea" id="RHEA:79699"/>
        <dbReference type="ChEBI" id="CHEBI:15377"/>
        <dbReference type="ChEBI" id="CHEBI:15378"/>
        <dbReference type="ChEBI" id="CHEBI:43474"/>
        <dbReference type="ChEBI" id="CHEBI:74946"/>
        <dbReference type="ChEBI" id="CHEBI:77983"/>
        <dbReference type="EC" id="3.6.1.52"/>
    </reaction>
    <physiologicalReaction direction="left-to-right" evidence="7">
        <dbReference type="Rhea" id="RHEA:79700"/>
    </physiologicalReaction>
</comment>
<feature type="region of interest" description="Disordered" evidence="8">
    <location>
        <begin position="1"/>
        <end position="70"/>
    </location>
</feature>
<dbReference type="FunFam" id="3.90.190.10:FF:000035">
    <property type="entry name" value="Tyrosine phosphatase, putative"/>
    <property type="match status" value="1"/>
</dbReference>
<dbReference type="EMBL" id="JAULSW010000003">
    <property type="protein sequence ID" value="KAK3386903.1"/>
    <property type="molecule type" value="Genomic_DNA"/>
</dbReference>
<keyword evidence="9" id="KW-0472">Membrane</keyword>
<evidence type="ECO:0000256" key="3">
    <source>
        <dbReference type="ARBA" id="ARBA00022490"/>
    </source>
</evidence>
<feature type="domain" description="Tyrosine specific protein phosphatases" evidence="11">
    <location>
        <begin position="211"/>
        <end position="260"/>
    </location>
</feature>
<comment type="similarity">
    <text evidence="5">Belongs to the protein-tyrosine phosphatase family. Atypical dual-specificity phosphatase Siw14-like subfamily.</text>
</comment>
<dbReference type="PROSITE" id="PS50054">
    <property type="entry name" value="TYR_PHOSPHATASE_DUAL"/>
    <property type="match status" value="1"/>
</dbReference>
<dbReference type="Pfam" id="PF03162">
    <property type="entry name" value="Y_phosphatase2"/>
    <property type="match status" value="1"/>
</dbReference>
<proteinExistence type="inferred from homology"/>
<accession>A0AAE0U0W9</accession>
<evidence type="ECO:0000256" key="2">
    <source>
        <dbReference type="ARBA" id="ARBA00012527"/>
    </source>
</evidence>
<dbReference type="InterPro" id="IPR004861">
    <property type="entry name" value="Siw14-like"/>
</dbReference>
<comment type="catalytic activity">
    <reaction evidence="6">
        <text>5-diphospho-1D-myo-inositol 1,2,3,4,6-pentakisphosphate + H2O = 1D-myo-inositol hexakisphosphate + phosphate + H(+)</text>
        <dbReference type="Rhea" id="RHEA:22384"/>
        <dbReference type="ChEBI" id="CHEBI:15377"/>
        <dbReference type="ChEBI" id="CHEBI:15378"/>
        <dbReference type="ChEBI" id="CHEBI:43474"/>
        <dbReference type="ChEBI" id="CHEBI:58130"/>
        <dbReference type="ChEBI" id="CHEBI:58628"/>
        <dbReference type="EC" id="3.6.1.52"/>
    </reaction>
    <physiologicalReaction direction="left-to-right" evidence="6">
        <dbReference type="Rhea" id="RHEA:22385"/>
    </physiologicalReaction>
</comment>
<dbReference type="SUPFAM" id="SSF52799">
    <property type="entry name" value="(Phosphotyrosine protein) phosphatases II"/>
    <property type="match status" value="1"/>
</dbReference>
<comment type="caution">
    <text evidence="12">The sequence shown here is derived from an EMBL/GenBank/DDBJ whole genome shotgun (WGS) entry which is preliminary data.</text>
</comment>
<dbReference type="GO" id="GO:0016791">
    <property type="term" value="F:phosphatase activity"/>
    <property type="evidence" value="ECO:0007669"/>
    <property type="project" value="TreeGrafter"/>
</dbReference>
<evidence type="ECO:0000256" key="8">
    <source>
        <dbReference type="SAM" id="MobiDB-lite"/>
    </source>
</evidence>
<comment type="subcellular location">
    <subcellularLocation>
        <location evidence="1">Cytoplasm</location>
    </subcellularLocation>
</comment>
<dbReference type="InterPro" id="IPR020422">
    <property type="entry name" value="TYR_PHOSPHATASE_DUAL_dom"/>
</dbReference>
<evidence type="ECO:0000259" key="10">
    <source>
        <dbReference type="PROSITE" id="PS50054"/>
    </source>
</evidence>
<feature type="transmembrane region" description="Helical" evidence="9">
    <location>
        <begin position="303"/>
        <end position="320"/>
    </location>
</feature>
<reference evidence="12" key="2">
    <citation type="submission" date="2023-06" db="EMBL/GenBank/DDBJ databases">
        <authorList>
            <consortium name="Lawrence Berkeley National Laboratory"/>
            <person name="Haridas S."/>
            <person name="Hensen N."/>
            <person name="Bonometti L."/>
            <person name="Westerberg I."/>
            <person name="Brannstrom I.O."/>
            <person name="Guillou S."/>
            <person name="Cros-Aarteil S."/>
            <person name="Calhoun S."/>
            <person name="Kuo A."/>
            <person name="Mondo S."/>
            <person name="Pangilinan J."/>
            <person name="Riley R."/>
            <person name="LaButti K."/>
            <person name="Andreopoulos B."/>
            <person name="Lipzen A."/>
            <person name="Chen C."/>
            <person name="Yanf M."/>
            <person name="Daum C."/>
            <person name="Ng V."/>
            <person name="Clum A."/>
            <person name="Steindorff A."/>
            <person name="Ohm R."/>
            <person name="Martin F."/>
            <person name="Silar P."/>
            <person name="Natvig D."/>
            <person name="Lalanne C."/>
            <person name="Gautier V."/>
            <person name="Ament-velasquez S.L."/>
            <person name="Kruys A."/>
            <person name="Hutchinson M.I."/>
            <person name="Powell A.J."/>
            <person name="Barry K."/>
            <person name="Miller A.N."/>
            <person name="Grigoriev I.V."/>
            <person name="Debuchy R."/>
            <person name="Gladieux P."/>
            <person name="Thoren M.H."/>
            <person name="Johannesson H."/>
        </authorList>
    </citation>
    <scope>NUCLEOTIDE SEQUENCE</scope>
    <source>
        <strain evidence="12">CBS 232.78</strain>
    </source>
</reference>
<dbReference type="InterPro" id="IPR000387">
    <property type="entry name" value="Tyr_Pase_dom"/>
</dbReference>
<dbReference type="Gene3D" id="3.90.190.10">
    <property type="entry name" value="Protein tyrosine phosphatase superfamily"/>
    <property type="match status" value="1"/>
</dbReference>
<dbReference type="EC" id="3.6.1.52" evidence="2"/>
<dbReference type="PROSITE" id="PS00383">
    <property type="entry name" value="TYR_PHOSPHATASE_1"/>
    <property type="match status" value="1"/>
</dbReference>
<evidence type="ECO:0000256" key="7">
    <source>
        <dbReference type="ARBA" id="ARBA00047927"/>
    </source>
</evidence>